<organism evidence="2 3">
    <name type="scientific">Allorhodopirellula heiligendammensis</name>
    <dbReference type="NCBI Taxonomy" id="2714739"/>
    <lineage>
        <taxon>Bacteria</taxon>
        <taxon>Pseudomonadati</taxon>
        <taxon>Planctomycetota</taxon>
        <taxon>Planctomycetia</taxon>
        <taxon>Pirellulales</taxon>
        <taxon>Pirellulaceae</taxon>
        <taxon>Allorhodopirellula</taxon>
    </lineage>
</organism>
<evidence type="ECO:0000256" key="1">
    <source>
        <dbReference type="PROSITE-ProRule" id="PRU00023"/>
    </source>
</evidence>
<dbReference type="InterPro" id="IPR036770">
    <property type="entry name" value="Ankyrin_rpt-contain_sf"/>
</dbReference>
<comment type="caution">
    <text evidence="2">The sequence shown here is derived from an EMBL/GenBank/DDBJ whole genome shotgun (WGS) entry which is preliminary data.</text>
</comment>
<feature type="repeat" description="ANK" evidence="1">
    <location>
        <begin position="77"/>
        <end position="109"/>
    </location>
</feature>
<dbReference type="RefSeq" id="WP_146407598.1">
    <property type="nucleotide sequence ID" value="NZ_SJPU01000002.1"/>
</dbReference>
<feature type="repeat" description="ANK" evidence="1">
    <location>
        <begin position="44"/>
        <end position="76"/>
    </location>
</feature>
<keyword evidence="3" id="KW-1185">Reference proteome</keyword>
<dbReference type="PANTHER" id="PTHR22677:SF4">
    <property type="entry name" value="USHER SYNDROME TYPE-1G PROTEIN-LIKE PROTEIN"/>
    <property type="match status" value="1"/>
</dbReference>
<dbReference type="SMART" id="SM00248">
    <property type="entry name" value="ANK"/>
    <property type="match status" value="3"/>
</dbReference>
<sequence>MADTVNPPTPLFAALECGDDAAAIRAIESGCDVNARDSRPYMGGGRTPIHVAAMMNNASMISLLLVAGANIDETDDDGRTPLWVACSNADYRAVEALLAGGADVNIQDQLRRTPLRYVSEKIGCFMAVLVALEQNAGG</sequence>
<dbReference type="PROSITE" id="PS50297">
    <property type="entry name" value="ANK_REP_REGION"/>
    <property type="match status" value="2"/>
</dbReference>
<dbReference type="SUPFAM" id="SSF48403">
    <property type="entry name" value="Ankyrin repeat"/>
    <property type="match status" value="1"/>
</dbReference>
<dbReference type="PANTHER" id="PTHR22677">
    <property type="entry name" value="ANKYRIN REPEAT DOMAIN-CONTAINING PROTEIN 60"/>
    <property type="match status" value="1"/>
</dbReference>
<dbReference type="PRINTS" id="PR01415">
    <property type="entry name" value="ANKYRIN"/>
</dbReference>
<name>A0A5C6BU88_9BACT</name>
<dbReference type="PROSITE" id="PS50088">
    <property type="entry name" value="ANK_REPEAT"/>
    <property type="match status" value="2"/>
</dbReference>
<dbReference type="AlphaFoldDB" id="A0A5C6BU88"/>
<dbReference type="InterPro" id="IPR039323">
    <property type="entry name" value="ANKRD_45/46/60"/>
</dbReference>
<dbReference type="EMBL" id="SJPU01000002">
    <property type="protein sequence ID" value="TWU15810.1"/>
    <property type="molecule type" value="Genomic_DNA"/>
</dbReference>
<accession>A0A5C6BU88</accession>
<dbReference type="InterPro" id="IPR002110">
    <property type="entry name" value="Ankyrin_rpt"/>
</dbReference>
<evidence type="ECO:0000313" key="2">
    <source>
        <dbReference type="EMBL" id="TWU15810.1"/>
    </source>
</evidence>
<evidence type="ECO:0000313" key="3">
    <source>
        <dbReference type="Proteomes" id="UP000319908"/>
    </source>
</evidence>
<keyword evidence="1" id="KW-0040">ANK repeat</keyword>
<reference evidence="2 3" key="1">
    <citation type="journal article" date="2020" name="Antonie Van Leeuwenhoek">
        <title>Rhodopirellula heiligendammensis sp. nov., Rhodopirellula pilleata sp. nov., and Rhodopirellula solitaria sp. nov. isolated from natural or artificial marine surfaces in Northern Germany and California, USA, and emended description of the genus Rhodopirellula.</title>
        <authorList>
            <person name="Kallscheuer N."/>
            <person name="Wiegand S."/>
            <person name="Jogler M."/>
            <person name="Boedeker C."/>
            <person name="Peeters S.H."/>
            <person name="Rast P."/>
            <person name="Heuer A."/>
            <person name="Jetten M.S.M."/>
            <person name="Rohde M."/>
            <person name="Jogler C."/>
        </authorList>
    </citation>
    <scope>NUCLEOTIDE SEQUENCE [LARGE SCALE GENOMIC DNA]</scope>
    <source>
        <strain evidence="2 3">Poly21</strain>
    </source>
</reference>
<gene>
    <name evidence="2" type="ORF">Poly21_30120</name>
</gene>
<proteinExistence type="predicted"/>
<protein>
    <submittedName>
        <fullName evidence="2">Ankyrin repeats (3 copies)</fullName>
    </submittedName>
</protein>
<dbReference type="Pfam" id="PF12796">
    <property type="entry name" value="Ank_2"/>
    <property type="match status" value="1"/>
</dbReference>
<dbReference type="Proteomes" id="UP000319908">
    <property type="component" value="Unassembled WGS sequence"/>
</dbReference>
<dbReference type="OrthoDB" id="260625at2"/>
<dbReference type="Gene3D" id="1.25.40.20">
    <property type="entry name" value="Ankyrin repeat-containing domain"/>
    <property type="match status" value="2"/>
</dbReference>